<dbReference type="Pfam" id="PF00027">
    <property type="entry name" value="cNMP_binding"/>
    <property type="match status" value="1"/>
</dbReference>
<dbReference type="InterPro" id="IPR018490">
    <property type="entry name" value="cNMP-bd_dom_sf"/>
</dbReference>
<evidence type="ECO:0000313" key="3">
    <source>
        <dbReference type="Proteomes" id="UP000190675"/>
    </source>
</evidence>
<dbReference type="CDD" id="cd00038">
    <property type="entry name" value="CAP_ED"/>
    <property type="match status" value="1"/>
</dbReference>
<dbReference type="RefSeq" id="WP_172899899.1">
    <property type="nucleotide sequence ID" value="NZ_LT670818.1"/>
</dbReference>
<evidence type="ECO:0000313" key="2">
    <source>
        <dbReference type="EMBL" id="SHG62851.1"/>
    </source>
</evidence>
<dbReference type="SUPFAM" id="SSF51206">
    <property type="entry name" value="cAMP-binding domain-like"/>
    <property type="match status" value="1"/>
</dbReference>
<dbReference type="SMART" id="SM00100">
    <property type="entry name" value="cNMP"/>
    <property type="match status" value="1"/>
</dbReference>
<dbReference type="AlphaFoldDB" id="A0A1M5LCS3"/>
<gene>
    <name evidence="2" type="ORF">SAMN05444169_3396</name>
</gene>
<feature type="domain" description="Cyclic nucleotide-binding" evidence="1">
    <location>
        <begin position="11"/>
        <end position="123"/>
    </location>
</feature>
<protein>
    <submittedName>
        <fullName evidence="2">Cyclic nucleotide-binding domain-containing protein</fullName>
    </submittedName>
</protein>
<organism evidence="2 3">
    <name type="scientific">Bradyrhizobium erythrophlei</name>
    <dbReference type="NCBI Taxonomy" id="1437360"/>
    <lineage>
        <taxon>Bacteria</taxon>
        <taxon>Pseudomonadati</taxon>
        <taxon>Pseudomonadota</taxon>
        <taxon>Alphaproteobacteria</taxon>
        <taxon>Hyphomicrobiales</taxon>
        <taxon>Nitrobacteraceae</taxon>
        <taxon>Bradyrhizobium</taxon>
    </lineage>
</organism>
<accession>A0A1M5LCS3</accession>
<dbReference type="Gene3D" id="2.60.120.10">
    <property type="entry name" value="Jelly Rolls"/>
    <property type="match status" value="1"/>
</dbReference>
<dbReference type="EMBL" id="LT670818">
    <property type="protein sequence ID" value="SHG62851.1"/>
    <property type="molecule type" value="Genomic_DNA"/>
</dbReference>
<evidence type="ECO:0000259" key="1">
    <source>
        <dbReference type="SMART" id="SM00100"/>
    </source>
</evidence>
<proteinExistence type="predicted"/>
<reference evidence="2 3" key="1">
    <citation type="submission" date="2016-11" db="EMBL/GenBank/DDBJ databases">
        <authorList>
            <person name="Jaros S."/>
            <person name="Januszkiewicz K."/>
            <person name="Wedrychowicz H."/>
        </authorList>
    </citation>
    <scope>NUCLEOTIDE SEQUENCE [LARGE SCALE GENOMIC DNA]</scope>
    <source>
        <strain evidence="2 3">GAS242</strain>
    </source>
</reference>
<dbReference type="InterPro" id="IPR014710">
    <property type="entry name" value="RmlC-like_jellyroll"/>
</dbReference>
<sequence>MPRAHFPSLFCGKAAELPELRELQRLATQVYFRSGKTISSERAVADTVFGLSQGVVRLYKLLPEGRRQVLAFALPGDFLGMPFADRYNFSADAIGEVALRRYSRDDLTRFFQSSPNIMRLIIE</sequence>
<dbReference type="InterPro" id="IPR000595">
    <property type="entry name" value="cNMP-bd_dom"/>
</dbReference>
<dbReference type="Proteomes" id="UP000190675">
    <property type="component" value="Chromosome I"/>
</dbReference>
<name>A0A1M5LCS3_9BRAD</name>